<comment type="caution">
    <text evidence="8">The sequence shown here is derived from an EMBL/GenBank/DDBJ whole genome shotgun (WGS) entry which is preliminary data.</text>
</comment>
<feature type="signal peptide" evidence="6">
    <location>
        <begin position="1"/>
        <end position="25"/>
    </location>
</feature>
<evidence type="ECO:0000313" key="8">
    <source>
        <dbReference type="EMBL" id="KAJ1518818.1"/>
    </source>
</evidence>
<dbReference type="PROSITE" id="PS50278">
    <property type="entry name" value="PDGF_2"/>
    <property type="match status" value="1"/>
</dbReference>
<evidence type="ECO:0000256" key="2">
    <source>
        <dbReference type="ARBA" id="ARBA00023030"/>
    </source>
</evidence>
<reference evidence="8" key="1">
    <citation type="submission" date="2022-12" db="EMBL/GenBank/DDBJ databases">
        <title>Chromosome-level genome assembly of the bean flower thrips Megalurothrips usitatus.</title>
        <authorList>
            <person name="Ma L."/>
            <person name="Liu Q."/>
            <person name="Li H."/>
            <person name="Cai W."/>
        </authorList>
    </citation>
    <scope>NUCLEOTIDE SEQUENCE</scope>
    <source>
        <strain evidence="8">Cailab_2022a</strain>
    </source>
</reference>
<evidence type="ECO:0000256" key="1">
    <source>
        <dbReference type="ARBA" id="ARBA00006686"/>
    </source>
</evidence>
<dbReference type="InterPro" id="IPR000072">
    <property type="entry name" value="PDGF/VEGF_dom"/>
</dbReference>
<dbReference type="GO" id="GO:0016020">
    <property type="term" value="C:membrane"/>
    <property type="evidence" value="ECO:0007669"/>
    <property type="project" value="InterPro"/>
</dbReference>
<feature type="domain" description="Platelet-derived growth factor (PDGF) family profile" evidence="7">
    <location>
        <begin position="106"/>
        <end position="180"/>
    </location>
</feature>
<keyword evidence="3" id="KW-0497">Mitogen</keyword>
<dbReference type="GO" id="GO:0070851">
    <property type="term" value="F:growth factor receptor binding"/>
    <property type="evidence" value="ECO:0007669"/>
    <property type="project" value="TreeGrafter"/>
</dbReference>
<evidence type="ECO:0000313" key="9">
    <source>
        <dbReference type="Proteomes" id="UP001075354"/>
    </source>
</evidence>
<dbReference type="Proteomes" id="UP001075354">
    <property type="component" value="Unassembled WGS sequence"/>
</dbReference>
<feature type="chain" id="PRO_5043978481" description="Platelet-derived growth factor (PDGF) family profile domain-containing protein" evidence="6">
    <location>
        <begin position="26"/>
        <end position="296"/>
    </location>
</feature>
<comment type="similarity">
    <text evidence="1 4">Belongs to the PDGF/VEGF growth factor family.</text>
</comment>
<keyword evidence="2 4" id="KW-0339">Growth factor</keyword>
<dbReference type="Pfam" id="PF00341">
    <property type="entry name" value="PDGF"/>
    <property type="match status" value="1"/>
</dbReference>
<dbReference type="Gene3D" id="2.10.90.10">
    <property type="entry name" value="Cystine-knot cytokines"/>
    <property type="match status" value="1"/>
</dbReference>
<protein>
    <recommendedName>
        <fullName evidence="7">Platelet-derived growth factor (PDGF) family profile domain-containing protein</fullName>
    </recommendedName>
</protein>
<accession>A0AAV7WYY9</accession>
<dbReference type="PANTHER" id="PTHR11633:SF1">
    <property type="entry name" value="LD28763P"/>
    <property type="match status" value="1"/>
</dbReference>
<evidence type="ECO:0000256" key="4">
    <source>
        <dbReference type="RuleBase" id="RU003818"/>
    </source>
</evidence>
<dbReference type="GO" id="GO:0005615">
    <property type="term" value="C:extracellular space"/>
    <property type="evidence" value="ECO:0007669"/>
    <property type="project" value="TreeGrafter"/>
</dbReference>
<dbReference type="SMART" id="SM00141">
    <property type="entry name" value="PDGF"/>
    <property type="match status" value="1"/>
</dbReference>
<dbReference type="GO" id="GO:0008284">
    <property type="term" value="P:positive regulation of cell population proliferation"/>
    <property type="evidence" value="ECO:0007669"/>
    <property type="project" value="TreeGrafter"/>
</dbReference>
<proteinExistence type="inferred from homology"/>
<dbReference type="EMBL" id="JAPTSV010000882">
    <property type="protein sequence ID" value="KAJ1518818.1"/>
    <property type="molecule type" value="Genomic_DNA"/>
</dbReference>
<feature type="compositionally biased region" description="Polar residues" evidence="5">
    <location>
        <begin position="286"/>
        <end position="296"/>
    </location>
</feature>
<organism evidence="8 9">
    <name type="scientific">Megalurothrips usitatus</name>
    <name type="common">bean blossom thrips</name>
    <dbReference type="NCBI Taxonomy" id="439358"/>
    <lineage>
        <taxon>Eukaryota</taxon>
        <taxon>Metazoa</taxon>
        <taxon>Ecdysozoa</taxon>
        <taxon>Arthropoda</taxon>
        <taxon>Hexapoda</taxon>
        <taxon>Insecta</taxon>
        <taxon>Pterygota</taxon>
        <taxon>Neoptera</taxon>
        <taxon>Paraneoptera</taxon>
        <taxon>Thysanoptera</taxon>
        <taxon>Terebrantia</taxon>
        <taxon>Thripoidea</taxon>
        <taxon>Thripidae</taxon>
        <taxon>Megalurothrips</taxon>
    </lineage>
</organism>
<dbReference type="SUPFAM" id="SSF57501">
    <property type="entry name" value="Cystine-knot cytokines"/>
    <property type="match status" value="1"/>
</dbReference>
<dbReference type="AlphaFoldDB" id="A0AAV7WYY9"/>
<dbReference type="GO" id="GO:0008083">
    <property type="term" value="F:growth factor activity"/>
    <property type="evidence" value="ECO:0007669"/>
    <property type="project" value="UniProtKB-KW"/>
</dbReference>
<evidence type="ECO:0000259" key="7">
    <source>
        <dbReference type="PROSITE" id="PS50278"/>
    </source>
</evidence>
<evidence type="ECO:0000256" key="3">
    <source>
        <dbReference type="ARBA" id="ARBA00023246"/>
    </source>
</evidence>
<evidence type="ECO:0000256" key="6">
    <source>
        <dbReference type="SAM" id="SignalP"/>
    </source>
</evidence>
<gene>
    <name evidence="8" type="ORF">ONE63_011568</name>
</gene>
<feature type="region of interest" description="Disordered" evidence="5">
    <location>
        <begin position="256"/>
        <end position="296"/>
    </location>
</feature>
<dbReference type="InterPro" id="IPR029034">
    <property type="entry name" value="Cystine-knot_cytokine"/>
</dbReference>
<sequence>MCGERTTALLLVPLAVLLGSSRAAADSYGTPEWTHSQIYQLEKERKLTEVEINWLNEAKTLDDIFKKFPSPHHQRQVVLLAGKAGAKGTAFRFATCKSRVKTLCLERPEDLNLMYWPSCIEIEQCDGCCSVDYRDSCQPVKVENVTVKVGLFIRANMSLVSQVEVPVQRHTACKCHCRVKVQDCSPLHTYNPSKCLCQCNVPEDELACSKSNQKQWDNNVCSCNCKNKNQICSSGLKFWHDTCSCEYDPQRVPQDYVYSDTSKHGSNHHSGRHAEGHHIGHRGGHNPTSPTRRPTG</sequence>
<name>A0AAV7WYY9_9NEOP</name>
<evidence type="ECO:0000256" key="5">
    <source>
        <dbReference type="SAM" id="MobiDB-lite"/>
    </source>
</evidence>
<dbReference type="PANTHER" id="PTHR11633">
    <property type="entry name" value="PLATELET-DERIVED GROWTH FACTOR"/>
    <property type="match status" value="1"/>
</dbReference>
<keyword evidence="9" id="KW-1185">Reference proteome</keyword>
<keyword evidence="6" id="KW-0732">Signal</keyword>
<dbReference type="GO" id="GO:0051781">
    <property type="term" value="P:positive regulation of cell division"/>
    <property type="evidence" value="ECO:0007669"/>
    <property type="project" value="UniProtKB-KW"/>
</dbReference>